<dbReference type="PANTHER" id="PTHR42953">
    <property type="entry name" value="HIGH-AFFINITY ZINC UPTAKE SYSTEM PROTEIN ZNUA-RELATED"/>
    <property type="match status" value="1"/>
</dbReference>
<feature type="compositionally biased region" description="Acidic residues" evidence="4">
    <location>
        <begin position="160"/>
        <end position="182"/>
    </location>
</feature>
<dbReference type="GO" id="GO:0030001">
    <property type="term" value="P:metal ion transport"/>
    <property type="evidence" value="ECO:0007669"/>
    <property type="project" value="InterPro"/>
</dbReference>
<dbReference type="AlphaFoldDB" id="A0A1E3UG46"/>
<accession>A0A1E3UG46</accession>
<dbReference type="InterPro" id="IPR006127">
    <property type="entry name" value="ZnuA-like"/>
</dbReference>
<comment type="similarity">
    <text evidence="1">Belongs to the bacterial solute-binding protein 9 family.</text>
</comment>
<keyword evidence="3 5" id="KW-0732">Signal</keyword>
<evidence type="ECO:0000256" key="1">
    <source>
        <dbReference type="ARBA" id="ARBA00011028"/>
    </source>
</evidence>
<dbReference type="OrthoDB" id="9810636at2"/>
<dbReference type="GO" id="GO:0046872">
    <property type="term" value="F:metal ion binding"/>
    <property type="evidence" value="ECO:0007669"/>
    <property type="project" value="InterPro"/>
</dbReference>
<dbReference type="Gene3D" id="3.40.50.1980">
    <property type="entry name" value="Nitrogenase molybdenum iron protein domain"/>
    <property type="match status" value="2"/>
</dbReference>
<feature type="chain" id="PRO_5009137290" evidence="5">
    <location>
        <begin position="25"/>
        <end position="359"/>
    </location>
</feature>
<dbReference type="Pfam" id="PF01297">
    <property type="entry name" value="ZnuA"/>
    <property type="match status" value="1"/>
</dbReference>
<feature type="signal peptide" evidence="5">
    <location>
        <begin position="1"/>
        <end position="24"/>
    </location>
</feature>
<dbReference type="EMBL" id="MEHA01000016">
    <property type="protein sequence ID" value="ODR48750.1"/>
    <property type="molecule type" value="Genomic_DNA"/>
</dbReference>
<dbReference type="SUPFAM" id="SSF53807">
    <property type="entry name" value="Helical backbone' metal receptor"/>
    <property type="match status" value="1"/>
</dbReference>
<evidence type="ECO:0000256" key="3">
    <source>
        <dbReference type="ARBA" id="ARBA00022729"/>
    </source>
</evidence>
<reference evidence="6 7" key="1">
    <citation type="submission" date="2016-08" db="EMBL/GenBank/DDBJ databases">
        <authorList>
            <person name="Seilhamer J.J."/>
        </authorList>
    </citation>
    <scope>NUCLEOTIDE SEQUENCE [LARGE SCALE GENOMIC DNA]</scope>
    <source>
        <strain evidence="6 7">NML150140-1</strain>
    </source>
</reference>
<feature type="region of interest" description="Disordered" evidence="4">
    <location>
        <begin position="160"/>
        <end position="183"/>
    </location>
</feature>
<sequence>MKKCMFILAALLAFTGLIACGSSADNTAASPSAPSSGEDFSEASSAIVTTDAQSVPEKHLNIVTTIFPEYDWVREILGDNAGNADLTMLLDNGVDLHSYQPTAQDILKISTCDLFIYVGGESDGWVSDALQEAANKDMKVIDLLDVLDDAVKEEEIVEGMEAGEEHGDGEDEEHEEEEEGPEYDEHVWLSLRNAKVLCEAITNALTEIDPDHAADYRSNLTSYSEKLDALDAAYQSAIDSASRKTLLFGDRFPFRYLVDDYGLSYYAAFAGCSAETEASFRTITFLSDKADELNLTSVLTIESSDQKMAQTIIQNTKEKNQNILTLNSMQSVTSNDVAAGTGYLSIMESNLDVLKEALQ</sequence>
<dbReference type="PROSITE" id="PS51257">
    <property type="entry name" value="PROKAR_LIPOPROTEIN"/>
    <property type="match status" value="1"/>
</dbReference>
<dbReference type="RefSeq" id="WP_069431882.1">
    <property type="nucleotide sequence ID" value="NZ_MEHA01000016.1"/>
</dbReference>
<protein>
    <submittedName>
        <fullName evidence="6">ABC transporter substrate-binding protein</fullName>
    </submittedName>
</protein>
<evidence type="ECO:0000313" key="6">
    <source>
        <dbReference type="EMBL" id="ODR48750.1"/>
    </source>
</evidence>
<evidence type="ECO:0000256" key="5">
    <source>
        <dbReference type="SAM" id="SignalP"/>
    </source>
</evidence>
<dbReference type="InterPro" id="IPR050492">
    <property type="entry name" value="Bact_metal-bind_prot9"/>
</dbReference>
<keyword evidence="2" id="KW-0813">Transport</keyword>
<comment type="caution">
    <text evidence="6">The sequence shown here is derived from an EMBL/GenBank/DDBJ whole genome shotgun (WGS) entry which is preliminary data.</text>
</comment>
<name>A0A1E3UG46_9FIRM</name>
<gene>
    <name evidence="6" type="ORF">BEI59_20480</name>
</gene>
<evidence type="ECO:0000313" key="7">
    <source>
        <dbReference type="Proteomes" id="UP000094271"/>
    </source>
</evidence>
<organism evidence="6 7">
    <name type="scientific">Eisenbergiella tayi</name>
    <dbReference type="NCBI Taxonomy" id="1432052"/>
    <lineage>
        <taxon>Bacteria</taxon>
        <taxon>Bacillati</taxon>
        <taxon>Bacillota</taxon>
        <taxon>Clostridia</taxon>
        <taxon>Lachnospirales</taxon>
        <taxon>Lachnospiraceae</taxon>
        <taxon>Eisenbergiella</taxon>
    </lineage>
</organism>
<dbReference type="PANTHER" id="PTHR42953:SF3">
    <property type="entry name" value="HIGH-AFFINITY ZINC UPTAKE SYSTEM PROTEIN ZNUA"/>
    <property type="match status" value="1"/>
</dbReference>
<evidence type="ECO:0000256" key="2">
    <source>
        <dbReference type="ARBA" id="ARBA00022448"/>
    </source>
</evidence>
<proteinExistence type="inferred from homology"/>
<evidence type="ECO:0000256" key="4">
    <source>
        <dbReference type="SAM" id="MobiDB-lite"/>
    </source>
</evidence>
<dbReference type="Proteomes" id="UP000094271">
    <property type="component" value="Unassembled WGS sequence"/>
</dbReference>